<sequence>MTDSYFNPNGPQNKGAPQPLSPAEIPGTPPEVPHRPKEEEWKPYINEKAPLRSDDNVDLRSEPSAELCVPKNYGNNDFHCLPNTCCCYSNYGFTYEQYSRLH</sequence>
<reference evidence="2" key="1">
    <citation type="submission" date="2023-07" db="EMBL/GenBank/DDBJ databases">
        <authorList>
            <consortium name="CYATHOMIX"/>
        </authorList>
    </citation>
    <scope>NUCLEOTIDE SEQUENCE</scope>
    <source>
        <strain evidence="2">N/A</strain>
    </source>
</reference>
<evidence type="ECO:0000313" key="2">
    <source>
        <dbReference type="EMBL" id="CAJ0607985.1"/>
    </source>
</evidence>
<feature type="compositionally biased region" description="Basic and acidic residues" evidence="1">
    <location>
        <begin position="49"/>
        <end position="58"/>
    </location>
</feature>
<evidence type="ECO:0000313" key="3">
    <source>
        <dbReference type="Proteomes" id="UP001176961"/>
    </source>
</evidence>
<proteinExistence type="predicted"/>
<protein>
    <submittedName>
        <fullName evidence="2">Uncharacterized protein</fullName>
    </submittedName>
</protein>
<dbReference type="EMBL" id="CATQJL010000316">
    <property type="protein sequence ID" value="CAJ0607985.1"/>
    <property type="molecule type" value="Genomic_DNA"/>
</dbReference>
<feature type="compositionally biased region" description="Polar residues" evidence="1">
    <location>
        <begin position="1"/>
        <end position="12"/>
    </location>
</feature>
<gene>
    <name evidence="2" type="ORF">CYNAS_LOCUS19968</name>
</gene>
<feature type="compositionally biased region" description="Basic and acidic residues" evidence="1">
    <location>
        <begin position="32"/>
        <end position="42"/>
    </location>
</feature>
<accession>A0AA36MF29</accession>
<dbReference type="Proteomes" id="UP001176961">
    <property type="component" value="Unassembled WGS sequence"/>
</dbReference>
<name>A0AA36MF29_CYLNA</name>
<feature type="region of interest" description="Disordered" evidence="1">
    <location>
        <begin position="1"/>
        <end position="58"/>
    </location>
</feature>
<comment type="caution">
    <text evidence="2">The sequence shown here is derived from an EMBL/GenBank/DDBJ whole genome shotgun (WGS) entry which is preliminary data.</text>
</comment>
<dbReference type="AlphaFoldDB" id="A0AA36MF29"/>
<keyword evidence="3" id="KW-1185">Reference proteome</keyword>
<organism evidence="2 3">
    <name type="scientific">Cylicocyclus nassatus</name>
    <name type="common">Nematode worm</name>
    <dbReference type="NCBI Taxonomy" id="53992"/>
    <lineage>
        <taxon>Eukaryota</taxon>
        <taxon>Metazoa</taxon>
        <taxon>Ecdysozoa</taxon>
        <taxon>Nematoda</taxon>
        <taxon>Chromadorea</taxon>
        <taxon>Rhabditida</taxon>
        <taxon>Rhabditina</taxon>
        <taxon>Rhabditomorpha</taxon>
        <taxon>Strongyloidea</taxon>
        <taxon>Strongylidae</taxon>
        <taxon>Cylicocyclus</taxon>
    </lineage>
</organism>
<evidence type="ECO:0000256" key="1">
    <source>
        <dbReference type="SAM" id="MobiDB-lite"/>
    </source>
</evidence>